<organism evidence="8 9">
    <name type="scientific">Barnesiella viscericola</name>
    <dbReference type="NCBI Taxonomy" id="397865"/>
    <lineage>
        <taxon>Bacteria</taxon>
        <taxon>Pseudomonadati</taxon>
        <taxon>Bacteroidota</taxon>
        <taxon>Bacteroidia</taxon>
        <taxon>Bacteroidales</taxon>
        <taxon>Barnesiellaceae</taxon>
        <taxon>Barnesiella</taxon>
    </lineage>
</organism>
<name>A0A921SUY7_9BACT</name>
<protein>
    <submittedName>
        <fullName evidence="8">DNA repair protein RadC</fullName>
    </submittedName>
</protein>
<evidence type="ECO:0000313" key="9">
    <source>
        <dbReference type="Proteomes" id="UP000757103"/>
    </source>
</evidence>
<dbReference type="InterPro" id="IPR001405">
    <property type="entry name" value="UPF0758"/>
</dbReference>
<reference evidence="8" key="2">
    <citation type="submission" date="2021-09" db="EMBL/GenBank/DDBJ databases">
        <authorList>
            <person name="Gilroy R."/>
        </authorList>
    </citation>
    <scope>NUCLEOTIDE SEQUENCE</scope>
    <source>
        <strain evidence="8">CHK121-7720</strain>
    </source>
</reference>
<evidence type="ECO:0000259" key="7">
    <source>
        <dbReference type="PROSITE" id="PS50249"/>
    </source>
</evidence>
<dbReference type="PANTHER" id="PTHR30471:SF3">
    <property type="entry name" value="UPF0758 PROTEIN YEES-RELATED"/>
    <property type="match status" value="1"/>
</dbReference>
<evidence type="ECO:0000256" key="3">
    <source>
        <dbReference type="ARBA" id="ARBA00022801"/>
    </source>
</evidence>
<evidence type="ECO:0000256" key="1">
    <source>
        <dbReference type="ARBA" id="ARBA00022670"/>
    </source>
</evidence>
<keyword evidence="5" id="KW-0482">Metalloprotease</keyword>
<dbReference type="InterPro" id="IPR037518">
    <property type="entry name" value="MPN"/>
</dbReference>
<accession>A0A921SUY7</accession>
<dbReference type="EMBL" id="DYUD01000022">
    <property type="protein sequence ID" value="HJG89136.1"/>
    <property type="molecule type" value="Genomic_DNA"/>
</dbReference>
<keyword evidence="3" id="KW-0378">Hydrolase</keyword>
<dbReference type="CDD" id="cd08071">
    <property type="entry name" value="MPN_DUF2466"/>
    <property type="match status" value="1"/>
</dbReference>
<dbReference type="InterPro" id="IPR046778">
    <property type="entry name" value="UPF0758_N"/>
</dbReference>
<dbReference type="Pfam" id="PF20582">
    <property type="entry name" value="UPF0758_N"/>
    <property type="match status" value="1"/>
</dbReference>
<dbReference type="GeneID" id="90529864"/>
<keyword evidence="4" id="KW-0862">Zinc</keyword>
<evidence type="ECO:0000256" key="2">
    <source>
        <dbReference type="ARBA" id="ARBA00022723"/>
    </source>
</evidence>
<dbReference type="Gene3D" id="3.40.140.10">
    <property type="entry name" value="Cytidine Deaminase, domain 2"/>
    <property type="match status" value="1"/>
</dbReference>
<dbReference type="GO" id="GO:0006508">
    <property type="term" value="P:proteolysis"/>
    <property type="evidence" value="ECO:0007669"/>
    <property type="project" value="UniProtKB-KW"/>
</dbReference>
<keyword evidence="2" id="KW-0479">Metal-binding</keyword>
<dbReference type="GO" id="GO:0008237">
    <property type="term" value="F:metallopeptidase activity"/>
    <property type="evidence" value="ECO:0007669"/>
    <property type="project" value="UniProtKB-KW"/>
</dbReference>
<dbReference type="RefSeq" id="WP_025279197.1">
    <property type="nucleotide sequence ID" value="NZ_CAKMIC010000019.1"/>
</dbReference>
<dbReference type="Proteomes" id="UP000757103">
    <property type="component" value="Unassembled WGS sequence"/>
</dbReference>
<dbReference type="PROSITE" id="PS50249">
    <property type="entry name" value="MPN"/>
    <property type="match status" value="1"/>
</dbReference>
<dbReference type="AlphaFoldDB" id="A0A921SUY7"/>
<feature type="domain" description="MPN" evidence="7">
    <location>
        <begin position="111"/>
        <end position="233"/>
    </location>
</feature>
<proteinExistence type="inferred from homology"/>
<gene>
    <name evidence="8" type="primary">radC</name>
    <name evidence="8" type="ORF">K8U91_06670</name>
</gene>
<comment type="similarity">
    <text evidence="6">Belongs to the UPF0758 family.</text>
</comment>
<reference evidence="8" key="1">
    <citation type="journal article" date="2021" name="PeerJ">
        <title>Extensive microbial diversity within the chicken gut microbiome revealed by metagenomics and culture.</title>
        <authorList>
            <person name="Gilroy R."/>
            <person name="Ravi A."/>
            <person name="Getino M."/>
            <person name="Pursley I."/>
            <person name="Horton D.L."/>
            <person name="Alikhan N.F."/>
            <person name="Baker D."/>
            <person name="Gharbi K."/>
            <person name="Hall N."/>
            <person name="Watson M."/>
            <person name="Adriaenssens E.M."/>
            <person name="Foster-Nyarko E."/>
            <person name="Jarju S."/>
            <person name="Secka A."/>
            <person name="Antonio M."/>
            <person name="Oren A."/>
            <person name="Chaudhuri R.R."/>
            <person name="La Ragione R."/>
            <person name="Hildebrand F."/>
            <person name="Pallen M.J."/>
        </authorList>
    </citation>
    <scope>NUCLEOTIDE SEQUENCE</scope>
    <source>
        <strain evidence="8">CHK121-7720</strain>
    </source>
</reference>
<evidence type="ECO:0000313" key="8">
    <source>
        <dbReference type="EMBL" id="HJG89136.1"/>
    </source>
</evidence>
<dbReference type="GO" id="GO:0046872">
    <property type="term" value="F:metal ion binding"/>
    <property type="evidence" value="ECO:0007669"/>
    <property type="project" value="UniProtKB-KW"/>
</dbReference>
<sequence>MERKREKLTITEWAVEDRPREKMMLHGIRALSNAELLAILIGSGNVDETAVELSQRILNSAGNSLNNLGKYGIDDLVKPFKGIGEAKAITIMAALEIGRRRRDEELPRRPEIVGSADVYNLLRGQMIDLPHEEFWVLLLNRANRVIDTLRVSQGGTSATVVDVKLVMRSALQQLASALILCHNHPSNNLSPSTADDRVTGKIKSAAALFDIAVLDHIIVGEEGYFSYADEGRL</sequence>
<keyword evidence="1" id="KW-0645">Protease</keyword>
<comment type="caution">
    <text evidence="8">The sequence shown here is derived from an EMBL/GenBank/DDBJ whole genome shotgun (WGS) entry which is preliminary data.</text>
</comment>
<evidence type="ECO:0000256" key="4">
    <source>
        <dbReference type="ARBA" id="ARBA00022833"/>
    </source>
</evidence>
<dbReference type="Pfam" id="PF04002">
    <property type="entry name" value="RadC"/>
    <property type="match status" value="1"/>
</dbReference>
<dbReference type="PANTHER" id="PTHR30471">
    <property type="entry name" value="DNA REPAIR PROTEIN RADC"/>
    <property type="match status" value="1"/>
</dbReference>
<evidence type="ECO:0000256" key="5">
    <source>
        <dbReference type="ARBA" id="ARBA00023049"/>
    </source>
</evidence>
<dbReference type="NCBIfam" id="TIGR00608">
    <property type="entry name" value="radc"/>
    <property type="match status" value="1"/>
</dbReference>
<evidence type="ECO:0000256" key="6">
    <source>
        <dbReference type="RuleBase" id="RU003797"/>
    </source>
</evidence>
<dbReference type="NCBIfam" id="NF000642">
    <property type="entry name" value="PRK00024.1"/>
    <property type="match status" value="1"/>
</dbReference>
<dbReference type="InterPro" id="IPR025657">
    <property type="entry name" value="RadC_JAB"/>
</dbReference>